<proteinExistence type="predicted"/>
<keyword evidence="2" id="KW-0614">Plasmid</keyword>
<protein>
    <recommendedName>
        <fullName evidence="1">DUF5895 domain-containing protein</fullName>
    </recommendedName>
</protein>
<dbReference type="Proteomes" id="UP000010384">
    <property type="component" value="Plasmid pCHRO.01"/>
</dbReference>
<evidence type="ECO:0000313" key="2">
    <source>
        <dbReference type="EMBL" id="AFY91241.1"/>
    </source>
</evidence>
<dbReference type="PATRIC" id="fig|251229.3.peg.6898"/>
<accession>K9U9Z2</accession>
<dbReference type="AlphaFoldDB" id="K9U9Z2"/>
<dbReference type="Pfam" id="PF19247">
    <property type="entry name" value="DUF5895"/>
    <property type="match status" value="1"/>
</dbReference>
<feature type="domain" description="DUF5895" evidence="1">
    <location>
        <begin position="31"/>
        <end position="178"/>
    </location>
</feature>
<keyword evidence="3" id="KW-1185">Reference proteome</keyword>
<evidence type="ECO:0000313" key="3">
    <source>
        <dbReference type="Proteomes" id="UP000010384"/>
    </source>
</evidence>
<dbReference type="InterPro" id="IPR045414">
    <property type="entry name" value="DUF5895"/>
</dbReference>
<dbReference type="EMBL" id="CP003598">
    <property type="protein sequence ID" value="AFY91241.1"/>
    <property type="molecule type" value="Genomic_DNA"/>
</dbReference>
<dbReference type="KEGG" id="cthe:Chro_5906"/>
<reference evidence="2 3" key="1">
    <citation type="submission" date="2012-06" db="EMBL/GenBank/DDBJ databases">
        <title>Finished plasmid 1 of genome of Chroococcidiopsis thermalis PCC 7203.</title>
        <authorList>
            <consortium name="US DOE Joint Genome Institute"/>
            <person name="Gugger M."/>
            <person name="Coursin T."/>
            <person name="Rippka R."/>
            <person name="Tandeau De Marsac N."/>
            <person name="Huntemann M."/>
            <person name="Wei C.-L."/>
            <person name="Han J."/>
            <person name="Detter J.C."/>
            <person name="Han C."/>
            <person name="Tapia R."/>
            <person name="Davenport K."/>
            <person name="Daligault H."/>
            <person name="Erkkila T."/>
            <person name="Gu W."/>
            <person name="Munk A.C.C."/>
            <person name="Teshima H."/>
            <person name="Xu Y."/>
            <person name="Chain P."/>
            <person name="Chen A."/>
            <person name="Krypides N."/>
            <person name="Mavromatis K."/>
            <person name="Markowitz V."/>
            <person name="Szeto E."/>
            <person name="Ivanova N."/>
            <person name="Mikhailova N."/>
            <person name="Ovchinnikova G."/>
            <person name="Pagani I."/>
            <person name="Pati A."/>
            <person name="Goodwin L."/>
            <person name="Peters L."/>
            <person name="Pitluck S."/>
            <person name="Woyke T."/>
            <person name="Kerfeld C."/>
        </authorList>
    </citation>
    <scope>NUCLEOTIDE SEQUENCE [LARGE SCALE GENOMIC DNA]</scope>
    <source>
        <strain evidence="2 3">PCC 7203</strain>
        <plasmid evidence="2 3">pCHRO.01</plasmid>
    </source>
</reference>
<dbReference type="HOGENOM" id="CLU_905195_0_0_3"/>
<name>K9U9Z2_CHRTP</name>
<sequence>MRKQTTQATSTNSSDNNAVTEDDFDNLIIKYESSQYDGKITDLPICQVLNDKSPASVGMFVKAKNLPQIGWRGPEATYEHTFSSGATELGVLLQSPRMHILRTSPRCIEIRKTGELVANYENVEGRKKYEDLGNLATLRTFYLLYLVDETNNNLHDLPLILSIKGVAAVRFGEAYRQFKRQLEIAYANRRKTQYKPKDERFHVAGIFNPSFKPSLEPPDGEQKSWVAVPAYFATPAPQGYDLSNYLVPQKEEELWAIVQSSNEFSSNILKTAQEHHRAIESASDSTNATTIDTNAVAVIANADELPY</sequence>
<geneLocation type="plasmid" evidence="2 3">
    <name>pCHRO.01</name>
</geneLocation>
<organism evidence="2 3">
    <name type="scientific">Chroococcidiopsis thermalis (strain PCC 7203)</name>
    <dbReference type="NCBI Taxonomy" id="251229"/>
    <lineage>
        <taxon>Bacteria</taxon>
        <taxon>Bacillati</taxon>
        <taxon>Cyanobacteriota</taxon>
        <taxon>Cyanophyceae</taxon>
        <taxon>Chroococcidiopsidales</taxon>
        <taxon>Chroococcidiopsidaceae</taxon>
        <taxon>Chroococcidiopsis</taxon>
    </lineage>
</organism>
<dbReference type="RefSeq" id="WP_015163178.1">
    <property type="nucleotide sequence ID" value="NC_019699.1"/>
</dbReference>
<dbReference type="OrthoDB" id="478481at2"/>
<evidence type="ECO:0000259" key="1">
    <source>
        <dbReference type="Pfam" id="PF19247"/>
    </source>
</evidence>
<gene>
    <name evidence="2" type="ORF">Chro_5906</name>
</gene>
<dbReference type="InParanoid" id="K9U9Z2"/>